<sequence>MDWLDALPWRDERERTRAPCDMKPGNVMHKYMRGDMSTFNRLHLIRQVDLFTLKLFVSAVEEQQIGLAAIRENIAASTATKRIQDLEDIAGVKLLERGPKGVSPSPAGEVLLRYIRKMFDDLDDMRSEIASFTEGMQGELTVASARSIIVPFIAREVGEFGREYPRVELVIQELENAEIVHAVARGEADVGVFAAAHEIDLGGVDITPYREDRLIAVVPKEHHLSGRASVTFKDLLPENVIAVTAMVGVIRAAARRLGEEFKPRYGVRSAGVAVSLVEAGLGVTIQPECLVSHELFSRVAVLELAEPWAVRRIHIATARGREPNPIVRALVKQLLDRPRD</sequence>
<dbReference type="SUPFAM" id="SSF53850">
    <property type="entry name" value="Periplasmic binding protein-like II"/>
    <property type="match status" value="1"/>
</dbReference>
<name>A0A6P2T286_BURL3</name>
<dbReference type="InterPro" id="IPR000847">
    <property type="entry name" value="LysR_HTH_N"/>
</dbReference>
<evidence type="ECO:0000256" key="1">
    <source>
        <dbReference type="ARBA" id="ARBA00009437"/>
    </source>
</evidence>
<dbReference type="InterPro" id="IPR050950">
    <property type="entry name" value="HTH-type_LysR_regulators"/>
</dbReference>
<dbReference type="SUPFAM" id="SSF46785">
    <property type="entry name" value="Winged helix' DNA-binding domain"/>
    <property type="match status" value="1"/>
</dbReference>
<evidence type="ECO:0000259" key="5">
    <source>
        <dbReference type="PROSITE" id="PS50931"/>
    </source>
</evidence>
<dbReference type="Proteomes" id="UP000494260">
    <property type="component" value="Unassembled WGS sequence"/>
</dbReference>
<evidence type="ECO:0000256" key="4">
    <source>
        <dbReference type="ARBA" id="ARBA00023163"/>
    </source>
</evidence>
<keyword evidence="2" id="KW-0805">Transcription regulation</keyword>
<dbReference type="EMBL" id="CABVQH010000003">
    <property type="protein sequence ID" value="VWC57359.1"/>
    <property type="molecule type" value="Genomic_DNA"/>
</dbReference>
<accession>A0A6P2T286</accession>
<dbReference type="AlphaFoldDB" id="A0A6P2T286"/>
<keyword evidence="4" id="KW-0804">Transcription</keyword>
<feature type="domain" description="HTH lysR-type" evidence="5">
    <location>
        <begin position="53"/>
        <end position="105"/>
    </location>
</feature>
<evidence type="ECO:0000256" key="2">
    <source>
        <dbReference type="ARBA" id="ARBA00023015"/>
    </source>
</evidence>
<keyword evidence="3" id="KW-0238">DNA-binding</keyword>
<organism evidence="6 7">
    <name type="scientific">Burkholderia lata (strain ATCC 17760 / DSM 23089 / LMG 22485 / NCIMB 9086 / R18194 / 383)</name>
    <dbReference type="NCBI Taxonomy" id="482957"/>
    <lineage>
        <taxon>Bacteria</taxon>
        <taxon>Pseudomonadati</taxon>
        <taxon>Pseudomonadota</taxon>
        <taxon>Betaproteobacteria</taxon>
        <taxon>Burkholderiales</taxon>
        <taxon>Burkholderiaceae</taxon>
        <taxon>Burkholderia</taxon>
        <taxon>Burkholderia cepacia complex</taxon>
    </lineage>
</organism>
<evidence type="ECO:0000313" key="6">
    <source>
        <dbReference type="EMBL" id="VWC57359.1"/>
    </source>
</evidence>
<dbReference type="InterPro" id="IPR036388">
    <property type="entry name" value="WH-like_DNA-bd_sf"/>
</dbReference>
<dbReference type="Gene3D" id="3.40.190.290">
    <property type="match status" value="1"/>
</dbReference>
<comment type="similarity">
    <text evidence="1">Belongs to the LysR transcriptional regulatory family.</text>
</comment>
<proteinExistence type="inferred from homology"/>
<protein>
    <submittedName>
        <fullName evidence="6">LysR family transcriptional regulator</fullName>
    </submittedName>
</protein>
<dbReference type="Pfam" id="PF00126">
    <property type="entry name" value="HTH_1"/>
    <property type="match status" value="1"/>
</dbReference>
<dbReference type="GO" id="GO:0003700">
    <property type="term" value="F:DNA-binding transcription factor activity"/>
    <property type="evidence" value="ECO:0007669"/>
    <property type="project" value="InterPro"/>
</dbReference>
<reference evidence="6 7" key="1">
    <citation type="submission" date="2019-09" db="EMBL/GenBank/DDBJ databases">
        <authorList>
            <person name="Depoorter E."/>
        </authorList>
    </citation>
    <scope>NUCLEOTIDE SEQUENCE [LARGE SCALE GENOMIC DNA]</scope>
    <source>
        <strain evidence="6">R-18109</strain>
    </source>
</reference>
<dbReference type="InterPro" id="IPR036390">
    <property type="entry name" value="WH_DNA-bd_sf"/>
</dbReference>
<dbReference type="PANTHER" id="PTHR30419:SF2">
    <property type="entry name" value="LYSR FAMILY TRANSCRIPTIONAL REGULATOR"/>
    <property type="match status" value="1"/>
</dbReference>
<evidence type="ECO:0000256" key="3">
    <source>
        <dbReference type="ARBA" id="ARBA00023125"/>
    </source>
</evidence>
<dbReference type="PANTHER" id="PTHR30419">
    <property type="entry name" value="HTH-TYPE TRANSCRIPTIONAL REGULATOR YBHD"/>
    <property type="match status" value="1"/>
</dbReference>
<dbReference type="Gene3D" id="1.10.10.10">
    <property type="entry name" value="Winged helix-like DNA-binding domain superfamily/Winged helix DNA-binding domain"/>
    <property type="match status" value="1"/>
</dbReference>
<dbReference type="Pfam" id="PF03466">
    <property type="entry name" value="LysR_substrate"/>
    <property type="match status" value="1"/>
</dbReference>
<dbReference type="InterPro" id="IPR005119">
    <property type="entry name" value="LysR_subst-bd"/>
</dbReference>
<evidence type="ECO:0000313" key="7">
    <source>
        <dbReference type="Proteomes" id="UP000494260"/>
    </source>
</evidence>
<dbReference type="GO" id="GO:0003677">
    <property type="term" value="F:DNA binding"/>
    <property type="evidence" value="ECO:0007669"/>
    <property type="project" value="UniProtKB-KW"/>
</dbReference>
<gene>
    <name evidence="6" type="ORF">BLA18109_01015</name>
</gene>
<dbReference type="PROSITE" id="PS50931">
    <property type="entry name" value="HTH_LYSR"/>
    <property type="match status" value="1"/>
</dbReference>
<dbReference type="GO" id="GO:0005829">
    <property type="term" value="C:cytosol"/>
    <property type="evidence" value="ECO:0007669"/>
    <property type="project" value="TreeGrafter"/>
</dbReference>